<evidence type="ECO:0000313" key="6">
    <source>
        <dbReference type="EMBL" id="RHW44694.1"/>
    </source>
</evidence>
<protein>
    <submittedName>
        <fullName evidence="6">TetR/AcrR family transcriptional regulator</fullName>
    </submittedName>
</protein>
<dbReference type="InterPro" id="IPR050109">
    <property type="entry name" value="HTH-type_TetR-like_transc_reg"/>
</dbReference>
<dbReference type="Pfam" id="PF13305">
    <property type="entry name" value="TetR_C_33"/>
    <property type="match status" value="1"/>
</dbReference>
<proteinExistence type="predicted"/>
<reference evidence="6 7" key="1">
    <citation type="submission" date="2018-08" db="EMBL/GenBank/DDBJ databases">
        <title>Whole genome sequence analysis of Dermacoccus abyssi bacteria isolated from Deep Mariana trench Micromonospora spp reveals genes involved in the environmental adaptation and production of secondary metabolites.</title>
        <authorList>
            <person name="Abdel-Mageed W.M."/>
            <person name="Lehri B."/>
            <person name="Nouioui I."/>
            <person name="Goodfellow I."/>
            <person name="Jaspars M."/>
            <person name="Karlyshev A."/>
        </authorList>
    </citation>
    <scope>NUCLEOTIDE SEQUENCE [LARGE SCALE GENOMIC DNA]</scope>
    <source>
        <strain evidence="6 7">MT1.1</strain>
    </source>
</reference>
<dbReference type="PANTHER" id="PTHR30055">
    <property type="entry name" value="HTH-TYPE TRANSCRIPTIONAL REGULATOR RUTR"/>
    <property type="match status" value="1"/>
</dbReference>
<feature type="domain" description="HTH tetR-type" evidence="5">
    <location>
        <begin position="16"/>
        <end position="76"/>
    </location>
</feature>
<evidence type="ECO:0000256" key="4">
    <source>
        <dbReference type="PROSITE-ProRule" id="PRU00335"/>
    </source>
</evidence>
<name>A0A417Z2W6_9MICO</name>
<dbReference type="Gene3D" id="1.10.10.60">
    <property type="entry name" value="Homeodomain-like"/>
    <property type="match status" value="1"/>
</dbReference>
<evidence type="ECO:0000256" key="1">
    <source>
        <dbReference type="ARBA" id="ARBA00023015"/>
    </source>
</evidence>
<dbReference type="InterPro" id="IPR001647">
    <property type="entry name" value="HTH_TetR"/>
</dbReference>
<organism evidence="6 7">
    <name type="scientific">Dermacoccus abyssi</name>
    <dbReference type="NCBI Taxonomy" id="322596"/>
    <lineage>
        <taxon>Bacteria</taxon>
        <taxon>Bacillati</taxon>
        <taxon>Actinomycetota</taxon>
        <taxon>Actinomycetes</taxon>
        <taxon>Micrococcales</taxon>
        <taxon>Dermacoccaceae</taxon>
        <taxon>Dermacoccus</taxon>
    </lineage>
</organism>
<dbReference type="PROSITE" id="PS50977">
    <property type="entry name" value="HTH_TETR_2"/>
    <property type="match status" value="1"/>
</dbReference>
<dbReference type="EMBL" id="QWLM01000014">
    <property type="protein sequence ID" value="RHW44694.1"/>
    <property type="molecule type" value="Genomic_DNA"/>
</dbReference>
<accession>A0A417Z2W6</accession>
<dbReference type="AlphaFoldDB" id="A0A417Z2W6"/>
<evidence type="ECO:0000256" key="3">
    <source>
        <dbReference type="ARBA" id="ARBA00023163"/>
    </source>
</evidence>
<keyword evidence="2 4" id="KW-0238">DNA-binding</keyword>
<dbReference type="SUPFAM" id="SSF46689">
    <property type="entry name" value="Homeodomain-like"/>
    <property type="match status" value="1"/>
</dbReference>
<dbReference type="GO" id="GO:0003700">
    <property type="term" value="F:DNA-binding transcription factor activity"/>
    <property type="evidence" value="ECO:0007669"/>
    <property type="project" value="TreeGrafter"/>
</dbReference>
<evidence type="ECO:0000259" key="5">
    <source>
        <dbReference type="PROSITE" id="PS50977"/>
    </source>
</evidence>
<keyword evidence="1" id="KW-0805">Transcription regulation</keyword>
<dbReference type="Gene3D" id="1.10.357.10">
    <property type="entry name" value="Tetracycline Repressor, domain 2"/>
    <property type="match status" value="1"/>
</dbReference>
<comment type="caution">
    <text evidence="6">The sequence shown here is derived from an EMBL/GenBank/DDBJ whole genome shotgun (WGS) entry which is preliminary data.</text>
</comment>
<feature type="DNA-binding region" description="H-T-H motif" evidence="4">
    <location>
        <begin position="39"/>
        <end position="58"/>
    </location>
</feature>
<dbReference type="Proteomes" id="UP000285376">
    <property type="component" value="Unassembled WGS sequence"/>
</dbReference>
<evidence type="ECO:0000313" key="7">
    <source>
        <dbReference type="Proteomes" id="UP000285376"/>
    </source>
</evidence>
<dbReference type="PANTHER" id="PTHR30055:SF234">
    <property type="entry name" value="HTH-TYPE TRANSCRIPTIONAL REGULATOR BETI"/>
    <property type="match status" value="1"/>
</dbReference>
<dbReference type="SUPFAM" id="SSF48498">
    <property type="entry name" value="Tetracyclin repressor-like, C-terminal domain"/>
    <property type="match status" value="1"/>
</dbReference>
<dbReference type="InterPro" id="IPR009057">
    <property type="entry name" value="Homeodomain-like_sf"/>
</dbReference>
<dbReference type="InterPro" id="IPR025996">
    <property type="entry name" value="MT1864/Rv1816-like_C"/>
</dbReference>
<gene>
    <name evidence="6" type="ORF">D1832_11580</name>
</gene>
<keyword evidence="3" id="KW-0804">Transcription</keyword>
<evidence type="ECO:0000256" key="2">
    <source>
        <dbReference type="ARBA" id="ARBA00023125"/>
    </source>
</evidence>
<dbReference type="GO" id="GO:0000976">
    <property type="term" value="F:transcription cis-regulatory region binding"/>
    <property type="evidence" value="ECO:0007669"/>
    <property type="project" value="TreeGrafter"/>
</dbReference>
<sequence>MFCYRRQVPRPKTYDDADRARIVERAARVIATEGASGLSLRSLAADSGVSTTAVYSLIGGKDAVIAAVVHEATLSFATAQANAVTGEDAHTDFGRLGVAYRAWAIEHPSLYAVIFTGRAGSAGETHEAAAFEPLLDTVTRLSEVGRLHGDDPQAAALAIWGSVHGAVSLELELWPDQPKAESARAFDVMLDAVERAWVR</sequence>
<dbReference type="InterPro" id="IPR036271">
    <property type="entry name" value="Tet_transcr_reg_TetR-rel_C_sf"/>
</dbReference>